<dbReference type="eggNOG" id="ENOG502QQ6U">
    <property type="taxonomic scope" value="Eukaryota"/>
</dbReference>
<dbReference type="PANTHER" id="PTHR11481:SF64">
    <property type="entry name" value="FC RECEPTOR-LIKE PROTEIN 4"/>
    <property type="match status" value="1"/>
</dbReference>
<dbReference type="InterPro" id="IPR036179">
    <property type="entry name" value="Ig-like_dom_sf"/>
</dbReference>
<dbReference type="PANTHER" id="PTHR11481">
    <property type="entry name" value="IMMUNOGLOBULIN FC RECEPTOR"/>
    <property type="match status" value="1"/>
</dbReference>
<dbReference type="Gene3D" id="2.60.40.10">
    <property type="entry name" value="Immunoglobulins"/>
    <property type="match status" value="1"/>
</dbReference>
<dbReference type="InterPro" id="IPR013783">
    <property type="entry name" value="Ig-like_fold"/>
</dbReference>
<dbReference type="GeneTree" id="ENSGT00940000163711"/>
<protein>
    <recommendedName>
        <fullName evidence="3">Ig-like domain-containing protein</fullName>
    </recommendedName>
</protein>
<reference evidence="4" key="3">
    <citation type="submission" date="2025-09" db="UniProtKB">
        <authorList>
            <consortium name="Ensembl"/>
        </authorList>
    </citation>
    <scope>IDENTIFICATION</scope>
</reference>
<proteinExistence type="predicted"/>
<keyword evidence="5" id="KW-1185">Reference proteome</keyword>
<dbReference type="InterPro" id="IPR003598">
    <property type="entry name" value="Ig_sub2"/>
</dbReference>
<dbReference type="InterPro" id="IPR050488">
    <property type="entry name" value="Ig_Fc_receptor"/>
</dbReference>
<sequence length="206" mass="23244">MTVLFFPLDLNSAASLTVSPNSVQHFIHDSVTLNCSGNSSQWRVMIFTQHTYRRKLRKCGYWGTETESTCNIDLYWFHRYQDAVSWCESESGQFSNGINITAHDTGVILVSPVHPVNEGDSVALGCKLRTGNFNSTVAFYKNGKLIQNGDGQKLNISAVSKSDEGFYKCEYSGHESPQSWMSVKGKCERYSCRQKRNTLLSLFQKI</sequence>
<dbReference type="InterPro" id="IPR007110">
    <property type="entry name" value="Ig-like_dom"/>
</dbReference>
<keyword evidence="2" id="KW-1015">Disulfide bond</keyword>
<feature type="domain" description="Ig-like" evidence="3">
    <location>
        <begin position="105"/>
        <end position="184"/>
    </location>
</feature>
<evidence type="ECO:0000313" key="4">
    <source>
        <dbReference type="Ensembl" id="ENSONIP00000009862.2"/>
    </source>
</evidence>
<dbReference type="InParanoid" id="I3JLW8"/>
<dbReference type="AlphaFoldDB" id="I3JLW8"/>
<dbReference type="HOGENOM" id="CLU_027317_1_1_1"/>
<dbReference type="Pfam" id="PF13927">
    <property type="entry name" value="Ig_3"/>
    <property type="match status" value="1"/>
</dbReference>
<dbReference type="Ensembl" id="ENSONIT00000009868.2">
    <property type="protein sequence ID" value="ENSONIP00000009862.2"/>
    <property type="gene ID" value="ENSONIG00000007827.2"/>
</dbReference>
<evidence type="ECO:0000256" key="2">
    <source>
        <dbReference type="ARBA" id="ARBA00023157"/>
    </source>
</evidence>
<organism evidence="4 5">
    <name type="scientific">Oreochromis niloticus</name>
    <name type="common">Nile tilapia</name>
    <name type="synonym">Tilapia nilotica</name>
    <dbReference type="NCBI Taxonomy" id="8128"/>
    <lineage>
        <taxon>Eukaryota</taxon>
        <taxon>Metazoa</taxon>
        <taxon>Chordata</taxon>
        <taxon>Craniata</taxon>
        <taxon>Vertebrata</taxon>
        <taxon>Euteleostomi</taxon>
        <taxon>Actinopterygii</taxon>
        <taxon>Neopterygii</taxon>
        <taxon>Teleostei</taxon>
        <taxon>Neoteleostei</taxon>
        <taxon>Acanthomorphata</taxon>
        <taxon>Ovalentaria</taxon>
        <taxon>Cichlomorphae</taxon>
        <taxon>Cichliformes</taxon>
        <taxon>Cichlidae</taxon>
        <taxon>African cichlids</taxon>
        <taxon>Pseudocrenilabrinae</taxon>
        <taxon>Oreochromini</taxon>
        <taxon>Oreochromis</taxon>
    </lineage>
</organism>
<reference evidence="5" key="1">
    <citation type="submission" date="2012-01" db="EMBL/GenBank/DDBJ databases">
        <title>The Genome Sequence of Oreochromis niloticus (Nile Tilapia).</title>
        <authorList>
            <consortium name="Broad Institute Genome Assembly Team"/>
            <consortium name="Broad Institute Sequencing Platform"/>
            <person name="Di Palma F."/>
            <person name="Johnson J."/>
            <person name="Lander E.S."/>
            <person name="Lindblad-Toh K."/>
        </authorList>
    </citation>
    <scope>NUCLEOTIDE SEQUENCE [LARGE SCALE GENOMIC DNA]</scope>
</reference>
<name>I3JLW8_ORENI</name>
<dbReference type="GO" id="GO:0004888">
    <property type="term" value="F:transmembrane signaling receptor activity"/>
    <property type="evidence" value="ECO:0007669"/>
    <property type="project" value="TreeGrafter"/>
</dbReference>
<evidence type="ECO:0000259" key="3">
    <source>
        <dbReference type="PROSITE" id="PS50835"/>
    </source>
</evidence>
<accession>I3JLW8</accession>
<evidence type="ECO:0000313" key="5">
    <source>
        <dbReference type="Proteomes" id="UP000005207"/>
    </source>
</evidence>
<dbReference type="GO" id="GO:0009897">
    <property type="term" value="C:external side of plasma membrane"/>
    <property type="evidence" value="ECO:0007669"/>
    <property type="project" value="TreeGrafter"/>
</dbReference>
<dbReference type="GO" id="GO:0006955">
    <property type="term" value="P:immune response"/>
    <property type="evidence" value="ECO:0007669"/>
    <property type="project" value="TreeGrafter"/>
</dbReference>
<dbReference type="SMART" id="SM00409">
    <property type="entry name" value="IG"/>
    <property type="match status" value="1"/>
</dbReference>
<dbReference type="InterPro" id="IPR003599">
    <property type="entry name" value="Ig_sub"/>
</dbReference>
<evidence type="ECO:0000256" key="1">
    <source>
        <dbReference type="ARBA" id="ARBA00022729"/>
    </source>
</evidence>
<dbReference type="SUPFAM" id="SSF48726">
    <property type="entry name" value="Immunoglobulin"/>
    <property type="match status" value="1"/>
</dbReference>
<dbReference type="GO" id="GO:0007166">
    <property type="term" value="P:cell surface receptor signaling pathway"/>
    <property type="evidence" value="ECO:0007669"/>
    <property type="project" value="TreeGrafter"/>
</dbReference>
<dbReference type="Proteomes" id="UP000005207">
    <property type="component" value="Linkage group LG3"/>
</dbReference>
<keyword evidence="1" id="KW-0732">Signal</keyword>
<reference evidence="4" key="2">
    <citation type="submission" date="2025-08" db="UniProtKB">
        <authorList>
            <consortium name="Ensembl"/>
        </authorList>
    </citation>
    <scope>IDENTIFICATION</scope>
</reference>
<dbReference type="SMART" id="SM00408">
    <property type="entry name" value="IGc2"/>
    <property type="match status" value="1"/>
</dbReference>
<dbReference type="PROSITE" id="PS50835">
    <property type="entry name" value="IG_LIKE"/>
    <property type="match status" value="1"/>
</dbReference>